<dbReference type="SFLD" id="SFLDG01132">
    <property type="entry name" value="C1.5.3:_5'-Nucleotidase_Like"/>
    <property type="match status" value="1"/>
</dbReference>
<dbReference type="InterPro" id="IPR010237">
    <property type="entry name" value="Pyr-5-nucltdase"/>
</dbReference>
<protein>
    <submittedName>
        <fullName evidence="1">Pyrimidine 5'-nucleotidase</fullName>
    </submittedName>
</protein>
<dbReference type="EMBL" id="JAHOPB010000001">
    <property type="protein sequence ID" value="MBU8873244.1"/>
    <property type="molecule type" value="Genomic_DNA"/>
</dbReference>
<dbReference type="Proteomes" id="UP000727907">
    <property type="component" value="Unassembled WGS sequence"/>
</dbReference>
<keyword evidence="2" id="KW-1185">Reference proteome</keyword>
<evidence type="ECO:0000313" key="2">
    <source>
        <dbReference type="Proteomes" id="UP000727907"/>
    </source>
</evidence>
<dbReference type="InterPro" id="IPR006439">
    <property type="entry name" value="HAD-SF_hydro_IA"/>
</dbReference>
<proteinExistence type="predicted"/>
<dbReference type="SFLD" id="SFLDG01129">
    <property type="entry name" value="C1.5:_HAD__Beta-PGM__Phosphata"/>
    <property type="match status" value="1"/>
</dbReference>
<name>A0ABS6IH99_9HYPH</name>
<accession>A0ABS6IH99</accession>
<reference evidence="1 2" key="1">
    <citation type="submission" date="2021-06" db="EMBL/GenBank/DDBJ databases">
        <authorList>
            <person name="Lee D.H."/>
        </authorList>
    </citation>
    <scope>NUCLEOTIDE SEQUENCE [LARGE SCALE GENOMIC DNA]</scope>
    <source>
        <strain evidence="1 2">MMS21-HV4-11</strain>
    </source>
</reference>
<evidence type="ECO:0000313" key="1">
    <source>
        <dbReference type="EMBL" id="MBU8873244.1"/>
    </source>
</evidence>
<dbReference type="PANTHER" id="PTHR12725">
    <property type="entry name" value="HALOACID DEHALOGENASE-LIKE HYDROLASE"/>
    <property type="match status" value="1"/>
</dbReference>
<dbReference type="SFLD" id="SFLDS00003">
    <property type="entry name" value="Haloacid_Dehalogenase"/>
    <property type="match status" value="1"/>
</dbReference>
<dbReference type="RefSeq" id="WP_216957499.1">
    <property type="nucleotide sequence ID" value="NZ_JAHOPB010000001.1"/>
</dbReference>
<dbReference type="PANTHER" id="PTHR12725:SF117">
    <property type="entry name" value="HALOACID DEHALOGENASE-LIKE HYDROLASE"/>
    <property type="match status" value="1"/>
</dbReference>
<comment type="caution">
    <text evidence="1">The sequence shown here is derived from an EMBL/GenBank/DDBJ whole genome shotgun (WGS) entry which is preliminary data.</text>
</comment>
<dbReference type="NCBIfam" id="TIGR01993">
    <property type="entry name" value="Pyr-5-nucltdase"/>
    <property type="match status" value="1"/>
</dbReference>
<dbReference type="NCBIfam" id="TIGR01509">
    <property type="entry name" value="HAD-SF-IA-v3"/>
    <property type="match status" value="1"/>
</dbReference>
<gene>
    <name evidence="1" type="ORF">KQ910_05685</name>
</gene>
<dbReference type="Pfam" id="PF00702">
    <property type="entry name" value="Hydrolase"/>
    <property type="match status" value="1"/>
</dbReference>
<sequence>MARKYDPPAHDPDVWLFDLDNTLYPARCNLFSQIDVRIGRYIADWLKVTPEEARVVQKQYWRDHGTSMRGMMSLHGVDPTHYLDYVHDIDYSPVEANPALEASLRALPGRKLIFTAGDVPHAERVMERLGVSHHFEAIFDIAAGEYWPKPHPQIYDALVKKHGVDPTRAAFADDISVNLKPAADIGMRTVWIRTDESVKRATDSDLSHIHHQTDDLATWLDDWLTERNLKT</sequence>
<organism evidence="1 2">
    <name type="scientific">Reyranella humidisoli</name>
    <dbReference type="NCBI Taxonomy" id="2849149"/>
    <lineage>
        <taxon>Bacteria</taxon>
        <taxon>Pseudomonadati</taxon>
        <taxon>Pseudomonadota</taxon>
        <taxon>Alphaproteobacteria</taxon>
        <taxon>Hyphomicrobiales</taxon>
        <taxon>Reyranellaceae</taxon>
        <taxon>Reyranella</taxon>
    </lineage>
</organism>